<organism evidence="3 4">
    <name type="scientific">Bombyx mandarina</name>
    <name type="common">Wild silk moth</name>
    <name type="synonym">Wild silkworm</name>
    <dbReference type="NCBI Taxonomy" id="7092"/>
    <lineage>
        <taxon>Eukaryota</taxon>
        <taxon>Metazoa</taxon>
        <taxon>Ecdysozoa</taxon>
        <taxon>Arthropoda</taxon>
        <taxon>Hexapoda</taxon>
        <taxon>Insecta</taxon>
        <taxon>Pterygota</taxon>
        <taxon>Neoptera</taxon>
        <taxon>Endopterygota</taxon>
        <taxon>Lepidoptera</taxon>
        <taxon>Glossata</taxon>
        <taxon>Ditrysia</taxon>
        <taxon>Bombycoidea</taxon>
        <taxon>Bombycidae</taxon>
        <taxon>Bombycinae</taxon>
        <taxon>Bombyx</taxon>
    </lineage>
</organism>
<dbReference type="AlphaFoldDB" id="A0A6J2KM64"/>
<name>A0A6J2KM64_BOMMA</name>
<dbReference type="GeneID" id="114252929"/>
<accession>A0A6J2KM64</accession>
<dbReference type="OrthoDB" id="6682367at2759"/>
<reference evidence="4 5" key="1">
    <citation type="submission" date="2025-04" db="UniProtKB">
        <authorList>
            <consortium name="RefSeq"/>
        </authorList>
    </citation>
    <scope>IDENTIFICATION</scope>
    <source>
        <tissue evidence="4 5">Silk gland</tissue>
    </source>
</reference>
<evidence type="ECO:0000259" key="2">
    <source>
        <dbReference type="PROSITE" id="PS50191"/>
    </source>
</evidence>
<protein>
    <submittedName>
        <fullName evidence="4 5">Alpha-tocopherol transfer protein-like</fullName>
    </submittedName>
</protein>
<dbReference type="PANTHER" id="PTHR10174:SF216">
    <property type="entry name" value="CRAL-TRIO DOMAIN-CONTAINING PROTEIN-RELATED"/>
    <property type="match status" value="1"/>
</dbReference>
<dbReference type="CDD" id="cd00170">
    <property type="entry name" value="SEC14"/>
    <property type="match status" value="1"/>
</dbReference>
<dbReference type="InterPro" id="IPR001251">
    <property type="entry name" value="CRAL-TRIO_dom"/>
</dbReference>
<feature type="region of interest" description="Disordered" evidence="1">
    <location>
        <begin position="290"/>
        <end position="313"/>
    </location>
</feature>
<dbReference type="InterPro" id="IPR036273">
    <property type="entry name" value="CRAL/TRIO_N_dom_sf"/>
</dbReference>
<gene>
    <name evidence="4 5" type="primary">LOC114252929</name>
</gene>
<evidence type="ECO:0000313" key="4">
    <source>
        <dbReference type="RefSeq" id="XP_028043426.1"/>
    </source>
</evidence>
<feature type="compositionally biased region" description="Basic and acidic residues" evidence="1">
    <location>
        <begin position="302"/>
        <end position="313"/>
    </location>
</feature>
<feature type="domain" description="CRAL-TRIO" evidence="2">
    <location>
        <begin position="91"/>
        <end position="257"/>
    </location>
</feature>
<dbReference type="Gene3D" id="1.20.5.1200">
    <property type="entry name" value="Alpha-tocopherol transfer"/>
    <property type="match status" value="1"/>
</dbReference>
<evidence type="ECO:0000313" key="5">
    <source>
        <dbReference type="RefSeq" id="XP_028043433.1"/>
    </source>
</evidence>
<keyword evidence="3" id="KW-1185">Reference proteome</keyword>
<dbReference type="RefSeq" id="XP_028043426.1">
    <property type="nucleotide sequence ID" value="XM_028187625.1"/>
</dbReference>
<dbReference type="Gene3D" id="3.40.525.10">
    <property type="entry name" value="CRAL-TRIO lipid binding domain"/>
    <property type="match status" value="1"/>
</dbReference>
<dbReference type="KEGG" id="bman:114252929"/>
<dbReference type="GO" id="GO:1902936">
    <property type="term" value="F:phosphatidylinositol bisphosphate binding"/>
    <property type="evidence" value="ECO:0007669"/>
    <property type="project" value="TreeGrafter"/>
</dbReference>
<feature type="compositionally biased region" description="Polar residues" evidence="1">
    <location>
        <begin position="290"/>
        <end position="299"/>
    </location>
</feature>
<dbReference type="RefSeq" id="XP_028043433.1">
    <property type="nucleotide sequence ID" value="XM_028187632.1"/>
</dbReference>
<dbReference type="SUPFAM" id="SSF52087">
    <property type="entry name" value="CRAL/TRIO domain"/>
    <property type="match status" value="1"/>
</dbReference>
<dbReference type="Pfam" id="PF00650">
    <property type="entry name" value="CRAL_TRIO"/>
    <property type="match status" value="1"/>
</dbReference>
<dbReference type="PANTHER" id="PTHR10174">
    <property type="entry name" value="ALPHA-TOCOPHEROL TRANSFER PROTEIN-RELATED"/>
    <property type="match status" value="1"/>
</dbReference>
<dbReference type="GO" id="GO:0016020">
    <property type="term" value="C:membrane"/>
    <property type="evidence" value="ECO:0007669"/>
    <property type="project" value="TreeGrafter"/>
</dbReference>
<evidence type="ECO:0000256" key="1">
    <source>
        <dbReference type="SAM" id="MobiDB-lite"/>
    </source>
</evidence>
<dbReference type="PROSITE" id="PS50191">
    <property type="entry name" value="CRAL_TRIO"/>
    <property type="match status" value="1"/>
</dbReference>
<dbReference type="Proteomes" id="UP000504629">
    <property type="component" value="Unplaced"/>
</dbReference>
<proteinExistence type="predicted"/>
<sequence length="313" mass="36247">MKGRSISEGLKRVAAEELNEDPKKIPFYIKAIRDWLQEQPHLRSIKASDQWLIGFLRGSKYNLDKCKKKLDKYYTLKSAAPEFFKNRDPLDPSMQAMLKAGIFLPLRNCVTEDGPRPCLVRMSEQYKSKRPLSDLIKISFMFAELMLLEDDNFNIAGQIVLVDLSDTGLTLLTQFSPSVARKTFLYAERALTVRMKSIYVLNMSRGLKATLNVIKMLLGQKIRNRVQMYDENYGKLYNYVPESILPAEYGGDMGDVQELTDYWKTKMESYRSWFLLQDENFEKVTANIITPSPSPTATENNEENRTFRRLELD</sequence>
<evidence type="ECO:0000313" key="3">
    <source>
        <dbReference type="Proteomes" id="UP000504629"/>
    </source>
</evidence>
<dbReference type="SUPFAM" id="SSF46938">
    <property type="entry name" value="CRAL/TRIO N-terminal domain"/>
    <property type="match status" value="1"/>
</dbReference>
<dbReference type="Gene3D" id="1.10.8.20">
    <property type="entry name" value="N-terminal domain of phosphatidylinositol transfer protein sec14p"/>
    <property type="match status" value="1"/>
</dbReference>
<dbReference type="InterPro" id="IPR036865">
    <property type="entry name" value="CRAL-TRIO_dom_sf"/>
</dbReference>